<dbReference type="InterPro" id="IPR036770">
    <property type="entry name" value="Ankyrin_rpt-contain_sf"/>
</dbReference>
<feature type="repeat" description="ANK" evidence="3">
    <location>
        <begin position="78"/>
        <end position="110"/>
    </location>
</feature>
<dbReference type="InterPro" id="IPR057561">
    <property type="entry name" value="NADase_transloc"/>
</dbReference>
<reference evidence="5 6" key="1">
    <citation type="submission" date="2007-10" db="EMBL/GenBank/DDBJ databases">
        <title>Complete sequence of Desulfococcus oleovorans Hxd3.</title>
        <authorList>
            <consortium name="US DOE Joint Genome Institute"/>
            <person name="Copeland A."/>
            <person name="Lucas S."/>
            <person name="Lapidus A."/>
            <person name="Barry K."/>
            <person name="Glavina del Rio T."/>
            <person name="Dalin E."/>
            <person name="Tice H."/>
            <person name="Pitluck S."/>
            <person name="Kiss H."/>
            <person name="Brettin T."/>
            <person name="Bruce D."/>
            <person name="Detter J.C."/>
            <person name="Han C."/>
            <person name="Schmutz J."/>
            <person name="Larimer F."/>
            <person name="Land M."/>
            <person name="Hauser L."/>
            <person name="Kyrpides N."/>
            <person name="Kim E."/>
            <person name="Wawrik B."/>
            <person name="Richardson P."/>
        </authorList>
    </citation>
    <scope>NUCLEOTIDE SEQUENCE [LARGE SCALE GENOMIC DNA]</scope>
    <source>
        <strain evidence="6">DSM 6200 / JCM 39069 / Hxd3</strain>
    </source>
</reference>
<dbReference type="Gene3D" id="1.25.40.20">
    <property type="entry name" value="Ankyrin repeat-containing domain"/>
    <property type="match status" value="2"/>
</dbReference>
<dbReference type="Gene3D" id="2.60.120.260">
    <property type="entry name" value="Galactose-binding domain-like"/>
    <property type="match status" value="1"/>
</dbReference>
<dbReference type="PROSITE" id="PS50297">
    <property type="entry name" value="ANK_REP_REGION"/>
    <property type="match status" value="4"/>
</dbReference>
<keyword evidence="2 3" id="KW-0040">ANK repeat</keyword>
<evidence type="ECO:0000313" key="6">
    <source>
        <dbReference type="Proteomes" id="UP000008561"/>
    </source>
</evidence>
<proteinExistence type="predicted"/>
<dbReference type="PANTHER" id="PTHR24198:SF165">
    <property type="entry name" value="ANKYRIN REPEAT-CONTAINING PROTEIN-RELATED"/>
    <property type="match status" value="1"/>
</dbReference>
<dbReference type="eggNOG" id="COG0666">
    <property type="taxonomic scope" value="Bacteria"/>
</dbReference>
<evidence type="ECO:0000256" key="2">
    <source>
        <dbReference type="ARBA" id="ARBA00023043"/>
    </source>
</evidence>
<protein>
    <submittedName>
        <fullName evidence="5">FOG: Ankyrin repeat-like protein</fullName>
    </submittedName>
</protein>
<keyword evidence="6" id="KW-1185">Reference proteome</keyword>
<dbReference type="OrthoDB" id="9784548at2"/>
<gene>
    <name evidence="5" type="ordered locus">Dole_1154</name>
</gene>
<feature type="repeat" description="ANK" evidence="3">
    <location>
        <begin position="108"/>
        <end position="140"/>
    </location>
</feature>
<dbReference type="NCBIfam" id="NF047619">
    <property type="entry name" value="NADase_discoid"/>
    <property type="match status" value="1"/>
</dbReference>
<name>A8ZXK2_DESOH</name>
<feature type="repeat" description="ANK" evidence="3">
    <location>
        <begin position="176"/>
        <end position="208"/>
    </location>
</feature>
<dbReference type="Pfam" id="PF25302">
    <property type="entry name" value="NADase_transloc"/>
    <property type="match status" value="1"/>
</dbReference>
<dbReference type="Pfam" id="PF00023">
    <property type="entry name" value="Ank"/>
    <property type="match status" value="2"/>
</dbReference>
<evidence type="ECO:0000259" key="4">
    <source>
        <dbReference type="Pfam" id="PF25302"/>
    </source>
</evidence>
<evidence type="ECO:0000256" key="3">
    <source>
        <dbReference type="PROSITE-ProRule" id="PRU00023"/>
    </source>
</evidence>
<dbReference type="AlphaFoldDB" id="A8ZXK2"/>
<keyword evidence="1" id="KW-0677">Repeat</keyword>
<feature type="repeat" description="ANK" evidence="3">
    <location>
        <begin position="143"/>
        <end position="175"/>
    </location>
</feature>
<dbReference type="Proteomes" id="UP000008561">
    <property type="component" value="Chromosome"/>
</dbReference>
<feature type="domain" description="NAD glycohydrolase translocation F5/8 type C" evidence="4">
    <location>
        <begin position="290"/>
        <end position="436"/>
    </location>
</feature>
<dbReference type="STRING" id="96561.Dole_1154"/>
<dbReference type="PROSITE" id="PS50088">
    <property type="entry name" value="ANK_REPEAT"/>
    <property type="match status" value="5"/>
</dbReference>
<dbReference type="SUPFAM" id="SSF48403">
    <property type="entry name" value="Ankyrin repeat"/>
    <property type="match status" value="1"/>
</dbReference>
<dbReference type="Pfam" id="PF12796">
    <property type="entry name" value="Ank_2"/>
    <property type="match status" value="2"/>
</dbReference>
<dbReference type="SMART" id="SM00248">
    <property type="entry name" value="ANK"/>
    <property type="match status" value="6"/>
</dbReference>
<dbReference type="PANTHER" id="PTHR24198">
    <property type="entry name" value="ANKYRIN REPEAT AND PROTEIN KINASE DOMAIN-CONTAINING PROTEIN"/>
    <property type="match status" value="1"/>
</dbReference>
<dbReference type="InterPro" id="IPR002110">
    <property type="entry name" value="Ankyrin_rpt"/>
</dbReference>
<feature type="repeat" description="ANK" evidence="3">
    <location>
        <begin position="213"/>
        <end position="245"/>
    </location>
</feature>
<dbReference type="RefSeq" id="WP_012174578.1">
    <property type="nucleotide sequence ID" value="NC_009943.1"/>
</dbReference>
<dbReference type="EMBL" id="CP000859">
    <property type="protein sequence ID" value="ABW66960.1"/>
    <property type="molecule type" value="Genomic_DNA"/>
</dbReference>
<sequence length="440" mass="49319">MKFNIIIFLLFLIIFTVFYIPAHLIEAFAETNPAKEELKRIGVDLTYENFFLQIGKGNLKTVSLFLEAGFDVNHENEKIESPIKIATREGHIDVMKLLLLKGAFVNTGDYTPLMIAADQGNADAAATILKYGLEVDVNDTGNQYEIALHHACRNRQYNIAEMLINAGSDLNWFSDHGISPLIAAVTNNDRRMVQLLLKSGADVDAGDLREGYLGQTPLMYAASYGYRDIATLLLSNGAKINKKDKNDDTALNYAIRNKDKEIISFFETAGAKKETAQDKIERLNRYGGAELKITASSCLPTYKGIEYNAEQISDFNASTAWVEGAKGYGIGEYIEFRYDFSKVAESDYSVNTVIINNGYSKNCTTWESNSRVKQLKIYVNTVPHTVIILKDTNDTQTVSMPSIKFEAKKINIVRFEILEVYKGTKYKDTAISEIQLMNVE</sequence>
<dbReference type="HOGENOM" id="CLU_622189_0_0_7"/>
<dbReference type="KEGG" id="dol:Dole_1154"/>
<organism evidence="5 6">
    <name type="scientific">Desulfosudis oleivorans (strain DSM 6200 / JCM 39069 / Hxd3)</name>
    <name type="common">Desulfococcus oleovorans</name>
    <dbReference type="NCBI Taxonomy" id="96561"/>
    <lineage>
        <taxon>Bacteria</taxon>
        <taxon>Pseudomonadati</taxon>
        <taxon>Thermodesulfobacteriota</taxon>
        <taxon>Desulfobacteria</taxon>
        <taxon>Desulfobacterales</taxon>
        <taxon>Desulfosudaceae</taxon>
        <taxon>Desulfosudis</taxon>
    </lineage>
</organism>
<accession>A8ZXK2</accession>
<evidence type="ECO:0000256" key="1">
    <source>
        <dbReference type="ARBA" id="ARBA00022737"/>
    </source>
</evidence>
<evidence type="ECO:0000313" key="5">
    <source>
        <dbReference type="EMBL" id="ABW66960.1"/>
    </source>
</evidence>